<accession>A0A2M6WZT5</accession>
<comment type="caution">
    <text evidence="1">The sequence shown here is derived from an EMBL/GenBank/DDBJ whole genome shotgun (WGS) entry which is preliminary data.</text>
</comment>
<dbReference type="Proteomes" id="UP000230731">
    <property type="component" value="Unassembled WGS sequence"/>
</dbReference>
<protein>
    <recommendedName>
        <fullName evidence="3">DUF1931 domain-containing protein</fullName>
    </recommendedName>
</protein>
<dbReference type="EMBL" id="PEZP01000016">
    <property type="protein sequence ID" value="PIT98311.1"/>
    <property type="molecule type" value="Genomic_DNA"/>
</dbReference>
<dbReference type="AlphaFoldDB" id="A0A2M6WZT5"/>
<organism evidence="1 2">
    <name type="scientific">Candidatus Andersenbacteria bacterium CG10_big_fil_rev_8_21_14_0_10_54_11</name>
    <dbReference type="NCBI Taxonomy" id="1974485"/>
    <lineage>
        <taxon>Bacteria</taxon>
        <taxon>Candidatus Anderseniibacteriota</taxon>
    </lineage>
</organism>
<name>A0A2M6WZT5_9BACT</name>
<evidence type="ECO:0008006" key="3">
    <source>
        <dbReference type="Google" id="ProtNLM"/>
    </source>
</evidence>
<gene>
    <name evidence="1" type="ORF">COT71_01430</name>
</gene>
<evidence type="ECO:0000313" key="1">
    <source>
        <dbReference type="EMBL" id="PIT98311.1"/>
    </source>
</evidence>
<reference evidence="2" key="1">
    <citation type="submission" date="2017-09" db="EMBL/GenBank/DDBJ databases">
        <title>Depth-based differentiation of microbial function through sediment-hosted aquifers and enrichment of novel symbionts in the deep terrestrial subsurface.</title>
        <authorList>
            <person name="Probst A.J."/>
            <person name="Ladd B."/>
            <person name="Jarett J.K."/>
            <person name="Geller-Mcgrath D.E."/>
            <person name="Sieber C.M.K."/>
            <person name="Emerson J.B."/>
            <person name="Anantharaman K."/>
            <person name="Thomas B.C."/>
            <person name="Malmstrom R."/>
            <person name="Stieglmeier M."/>
            <person name="Klingl A."/>
            <person name="Woyke T."/>
            <person name="Ryan C.M."/>
            <person name="Banfield J.F."/>
        </authorList>
    </citation>
    <scope>NUCLEOTIDE SEQUENCE [LARGE SCALE GENOMIC DNA]</scope>
</reference>
<sequence length="59" mass="6375">MEGEVLVVASKVRTYLKGRGVKMSSELIEALNGRVKSLLDSAAERAKGNKRATVKSQDV</sequence>
<proteinExistence type="predicted"/>
<evidence type="ECO:0000313" key="2">
    <source>
        <dbReference type="Proteomes" id="UP000230731"/>
    </source>
</evidence>